<feature type="compositionally biased region" description="Low complexity" evidence="1">
    <location>
        <begin position="312"/>
        <end position="324"/>
    </location>
</feature>
<dbReference type="EMBL" id="UXHF01000146">
    <property type="protein sequence ID" value="VDC49092.1"/>
    <property type="molecule type" value="Genomic_DNA"/>
</dbReference>
<name>A0A7Z8Y1J4_9CAUL</name>
<dbReference type="AlphaFoldDB" id="A0A7Z8Y1J4"/>
<evidence type="ECO:0000313" key="3">
    <source>
        <dbReference type="Proteomes" id="UP000289220"/>
    </source>
</evidence>
<comment type="caution">
    <text evidence="2">The sequence shown here is derived from an EMBL/GenBank/DDBJ whole genome shotgun (WGS) entry which is preliminary data.</text>
</comment>
<dbReference type="Proteomes" id="UP000289220">
    <property type="component" value="Unassembled WGS sequence"/>
</dbReference>
<proteinExistence type="predicted"/>
<feature type="region of interest" description="Disordered" evidence="1">
    <location>
        <begin position="312"/>
        <end position="335"/>
    </location>
</feature>
<keyword evidence="3" id="KW-1185">Reference proteome</keyword>
<organism evidence="2 3">
    <name type="scientific">Brevundimonas mediterranea</name>
    <dbReference type="NCBI Taxonomy" id="74329"/>
    <lineage>
        <taxon>Bacteria</taxon>
        <taxon>Pseudomonadati</taxon>
        <taxon>Pseudomonadota</taxon>
        <taxon>Alphaproteobacteria</taxon>
        <taxon>Caulobacterales</taxon>
        <taxon>Caulobacteraceae</taxon>
        <taxon>Brevundimonas</taxon>
    </lineage>
</organism>
<protein>
    <submittedName>
        <fullName evidence="2">Uncharacterized protein</fullName>
    </submittedName>
</protein>
<gene>
    <name evidence="2" type="ORF">BREV_BREV_03471</name>
</gene>
<evidence type="ECO:0000313" key="2">
    <source>
        <dbReference type="EMBL" id="VDC49092.1"/>
    </source>
</evidence>
<reference evidence="2 3" key="1">
    <citation type="submission" date="2018-11" db="EMBL/GenBank/DDBJ databases">
        <authorList>
            <person name="Peiro R."/>
            <person name="Begona"/>
            <person name="Cbmso G."/>
            <person name="Lopez M."/>
            <person name="Gonzalez S."/>
            <person name="Sacristan E."/>
            <person name="Castillo E."/>
        </authorList>
    </citation>
    <scope>NUCLEOTIDE SEQUENCE [LARGE SCALE GENOMIC DNA]</scope>
    <source>
        <strain evidence="2">Brev_genome</strain>
    </source>
</reference>
<sequence length="335" mass="33832">MQGHLADQAPVRIGPQHVAAQSGATVAGLQIAAQIAEGPAALGPLGKHPRRIPDLQQVGPADGGLQLGGQLAVLGEALDRSVAASLAVHQPEHHVDGVARGGRAFQMGPRIEFDPCGPGDGEGLAVRMDSEDRIDQFQRQIGPALVDAAGAHADGVAVDGDLALAGPGQDQAFGRDHDPFGRLIGVGLGVQLRRGYGVTGRGGDRHMGQFHIGAEGPADDPLVGVAHVPALLAQGGRLGLQPGVDLARQIEPPAGPGGQGDQHDDEGGVEARTAGSLGRCVGHSNSGVETAIAQGRTTAQGVQALMSTSLAPAARAAASGATPSNSPRWPPLIRI</sequence>
<feature type="region of interest" description="Disordered" evidence="1">
    <location>
        <begin position="247"/>
        <end position="270"/>
    </location>
</feature>
<accession>A0A7Z8Y1J4</accession>
<evidence type="ECO:0000256" key="1">
    <source>
        <dbReference type="SAM" id="MobiDB-lite"/>
    </source>
</evidence>